<dbReference type="Proteomes" id="UP000281553">
    <property type="component" value="Unassembled WGS sequence"/>
</dbReference>
<evidence type="ECO:0000313" key="4">
    <source>
        <dbReference type="Proteomes" id="UP000281553"/>
    </source>
</evidence>
<evidence type="ECO:0000313" key="3">
    <source>
        <dbReference type="EMBL" id="VDN16809.1"/>
    </source>
</evidence>
<dbReference type="AlphaFoldDB" id="A0A3P7P918"/>
<feature type="compositionally biased region" description="Polar residues" evidence="1">
    <location>
        <begin position="1"/>
        <end position="15"/>
    </location>
</feature>
<evidence type="ECO:0000256" key="2">
    <source>
        <dbReference type="SAM" id="Phobius"/>
    </source>
</evidence>
<organism evidence="3 4">
    <name type="scientific">Dibothriocephalus latus</name>
    <name type="common">Fish tapeworm</name>
    <name type="synonym">Diphyllobothrium latum</name>
    <dbReference type="NCBI Taxonomy" id="60516"/>
    <lineage>
        <taxon>Eukaryota</taxon>
        <taxon>Metazoa</taxon>
        <taxon>Spiralia</taxon>
        <taxon>Lophotrochozoa</taxon>
        <taxon>Platyhelminthes</taxon>
        <taxon>Cestoda</taxon>
        <taxon>Eucestoda</taxon>
        <taxon>Diphyllobothriidea</taxon>
        <taxon>Diphyllobothriidae</taxon>
        <taxon>Dibothriocephalus</taxon>
    </lineage>
</organism>
<dbReference type="EMBL" id="UYRU01067152">
    <property type="protein sequence ID" value="VDN16809.1"/>
    <property type="molecule type" value="Genomic_DNA"/>
</dbReference>
<proteinExistence type="predicted"/>
<evidence type="ECO:0000256" key="1">
    <source>
        <dbReference type="SAM" id="MobiDB-lite"/>
    </source>
</evidence>
<keyword evidence="2" id="KW-0472">Membrane</keyword>
<accession>A0A3P7P918</accession>
<keyword evidence="4" id="KW-1185">Reference proteome</keyword>
<reference evidence="3 4" key="1">
    <citation type="submission" date="2018-11" db="EMBL/GenBank/DDBJ databases">
        <authorList>
            <consortium name="Pathogen Informatics"/>
        </authorList>
    </citation>
    <scope>NUCLEOTIDE SEQUENCE [LARGE SCALE GENOMIC DNA]</scope>
</reference>
<keyword evidence="2" id="KW-0812">Transmembrane</keyword>
<feature type="transmembrane region" description="Helical" evidence="2">
    <location>
        <begin position="75"/>
        <end position="99"/>
    </location>
</feature>
<keyword evidence="2" id="KW-1133">Transmembrane helix</keyword>
<dbReference type="OrthoDB" id="434939at2759"/>
<feature type="transmembrane region" description="Helical" evidence="2">
    <location>
        <begin position="120"/>
        <end position="139"/>
    </location>
</feature>
<gene>
    <name evidence="3" type="ORF">DILT_LOCUS12640</name>
</gene>
<sequence>MAMASTTKLSAQQPGDNEFEAKRREVVAQAQSLPTNDQAAETGHKFRPGGSNYPTLFSLLSPSPASPSHLPPLPLITSFVLFLFLISFHLLLLFGLSLYRFCYRTAPFLFFLPRRLPLCFLLLMFHSSCFCSLSASIYYCFSICLSFLPKVLMTFANVTKQWIIMATTPTSLALVRCNKYDDIKRLLFPDALLPCSSGLPSAMA</sequence>
<protein>
    <submittedName>
        <fullName evidence="3">Uncharacterized protein</fullName>
    </submittedName>
</protein>
<feature type="region of interest" description="Disordered" evidence="1">
    <location>
        <begin position="1"/>
        <end position="21"/>
    </location>
</feature>
<name>A0A3P7P918_DIBLA</name>